<keyword evidence="1" id="KW-0472">Membrane</keyword>
<dbReference type="RefSeq" id="WP_145259928.1">
    <property type="nucleotide sequence ID" value="NZ_CP036316.1"/>
</dbReference>
<dbReference type="InterPro" id="IPR012373">
    <property type="entry name" value="Ferrdict_sens_TM"/>
</dbReference>
<accession>A0A517T574</accession>
<reference evidence="3 4" key="1">
    <citation type="submission" date="2019-02" db="EMBL/GenBank/DDBJ databases">
        <title>Deep-cultivation of Planctomycetes and their phenomic and genomic characterization uncovers novel biology.</title>
        <authorList>
            <person name="Wiegand S."/>
            <person name="Jogler M."/>
            <person name="Boedeker C."/>
            <person name="Pinto D."/>
            <person name="Vollmers J."/>
            <person name="Rivas-Marin E."/>
            <person name="Kohn T."/>
            <person name="Peeters S.H."/>
            <person name="Heuer A."/>
            <person name="Rast P."/>
            <person name="Oberbeckmann S."/>
            <person name="Bunk B."/>
            <person name="Jeske O."/>
            <person name="Meyerdierks A."/>
            <person name="Storesund J.E."/>
            <person name="Kallscheuer N."/>
            <person name="Luecker S."/>
            <person name="Lage O.M."/>
            <person name="Pohl T."/>
            <person name="Merkel B.J."/>
            <person name="Hornburger P."/>
            <person name="Mueller R.-W."/>
            <person name="Bruemmer F."/>
            <person name="Labrenz M."/>
            <person name="Spormann A.M."/>
            <person name="Op den Camp H."/>
            <person name="Overmann J."/>
            <person name="Amann R."/>
            <person name="Jetten M.S.M."/>
            <person name="Mascher T."/>
            <person name="Medema M.H."/>
            <person name="Devos D.P."/>
            <person name="Kaster A.-K."/>
            <person name="Ovreas L."/>
            <person name="Rohde M."/>
            <person name="Galperin M.Y."/>
            <person name="Jogler C."/>
        </authorList>
    </citation>
    <scope>NUCLEOTIDE SEQUENCE [LARGE SCALE GENOMIC DNA]</scope>
    <source>
        <strain evidence="3 4">V22</strain>
    </source>
</reference>
<keyword evidence="1" id="KW-0812">Transmembrane</keyword>
<dbReference type="Gene3D" id="2.60.120.1440">
    <property type="match status" value="1"/>
</dbReference>
<protein>
    <submittedName>
        <fullName evidence="3">FecR protein</fullName>
    </submittedName>
</protein>
<dbReference type="EMBL" id="CP036316">
    <property type="protein sequence ID" value="QDT63533.1"/>
    <property type="molecule type" value="Genomic_DNA"/>
</dbReference>
<dbReference type="Proteomes" id="UP000319976">
    <property type="component" value="Chromosome"/>
</dbReference>
<keyword evidence="4" id="KW-1185">Reference proteome</keyword>
<dbReference type="PANTHER" id="PTHR30273:SF2">
    <property type="entry name" value="PROTEIN FECR"/>
    <property type="match status" value="1"/>
</dbReference>
<organism evidence="3 4">
    <name type="scientific">Calycomorphotria hydatis</name>
    <dbReference type="NCBI Taxonomy" id="2528027"/>
    <lineage>
        <taxon>Bacteria</taxon>
        <taxon>Pseudomonadati</taxon>
        <taxon>Planctomycetota</taxon>
        <taxon>Planctomycetia</taxon>
        <taxon>Planctomycetales</taxon>
        <taxon>Planctomycetaceae</taxon>
        <taxon>Calycomorphotria</taxon>
    </lineage>
</organism>
<evidence type="ECO:0000256" key="1">
    <source>
        <dbReference type="SAM" id="Phobius"/>
    </source>
</evidence>
<gene>
    <name evidence="3" type="ORF">V22_07550</name>
</gene>
<dbReference type="AlphaFoldDB" id="A0A517T574"/>
<dbReference type="Pfam" id="PF04773">
    <property type="entry name" value="FecR"/>
    <property type="match status" value="1"/>
</dbReference>
<dbReference type="GO" id="GO:0016989">
    <property type="term" value="F:sigma factor antagonist activity"/>
    <property type="evidence" value="ECO:0007669"/>
    <property type="project" value="TreeGrafter"/>
</dbReference>
<dbReference type="InterPro" id="IPR006860">
    <property type="entry name" value="FecR"/>
</dbReference>
<dbReference type="PANTHER" id="PTHR30273">
    <property type="entry name" value="PERIPLASMIC SIGNAL SENSOR AND SIGMA FACTOR ACTIVATOR FECR-RELATED"/>
    <property type="match status" value="1"/>
</dbReference>
<proteinExistence type="predicted"/>
<evidence type="ECO:0000313" key="3">
    <source>
        <dbReference type="EMBL" id="QDT63533.1"/>
    </source>
</evidence>
<dbReference type="KEGG" id="chya:V22_07550"/>
<sequence>MSSTPQPTPHQEVLALARSVCDGGLSPADSRRLSELLTSDKTLCQTYLGYLDVHAAMGRLHIDSSSEGIEEFLTSEKPSRPRKEVDAKVLGFAGLAMFVTLSIAVAFLPWKQFFPAESIGHLTTLSNDVEWRSTEKPSGAVLLRGESLSIEKGFVSLTTNQGVVIGLFGPVSVQLTELGLIDLSDGTTTFRVPEAGHGFTVLTPEAKVVDLGTEFLVNRNAEQGTEVTVSKGRVQTSFIDPDGNTLQETELTAGRSLRLYHGFDWIQEAQPSLVWEEKLNQFNSLTDGVAKLEGAARVPAVVSPDLRHGMLQSGNDVLVIPEQVNHFVTDPITWTFRNQRYTIPAGSHVDSYLLHFDPSEVIDSGASATITFHRPILAISGDTEHLQSTDLSFGIPNTMFSEDSLRGLEDDGDRIELSDDQRSITYHPTVFAENRLDQLRVWVLRESLTQ</sequence>
<name>A0A517T574_9PLAN</name>
<feature type="transmembrane region" description="Helical" evidence="1">
    <location>
        <begin position="89"/>
        <end position="110"/>
    </location>
</feature>
<feature type="domain" description="FecR protein" evidence="2">
    <location>
        <begin position="181"/>
        <end position="235"/>
    </location>
</feature>
<keyword evidence="1" id="KW-1133">Transmembrane helix</keyword>
<evidence type="ECO:0000259" key="2">
    <source>
        <dbReference type="Pfam" id="PF04773"/>
    </source>
</evidence>
<dbReference type="OrthoDB" id="225885at2"/>
<evidence type="ECO:0000313" key="4">
    <source>
        <dbReference type="Proteomes" id="UP000319976"/>
    </source>
</evidence>